<dbReference type="AlphaFoldDB" id="A0A645HQV5"/>
<name>A0A645HQV5_9ZZZZ</name>
<dbReference type="EMBL" id="VSSQ01098481">
    <property type="protein sequence ID" value="MPN41441.1"/>
    <property type="molecule type" value="Genomic_DNA"/>
</dbReference>
<proteinExistence type="predicted"/>
<reference evidence="1" key="1">
    <citation type="submission" date="2019-08" db="EMBL/GenBank/DDBJ databases">
        <authorList>
            <person name="Kucharzyk K."/>
            <person name="Murdoch R.W."/>
            <person name="Higgins S."/>
            <person name="Loffler F."/>
        </authorList>
    </citation>
    <scope>NUCLEOTIDE SEQUENCE</scope>
</reference>
<gene>
    <name evidence="1" type="ORF">SDC9_188987</name>
</gene>
<accession>A0A645HQV5</accession>
<sequence>MGSYQQLYFILFNAITDAIEAQKQCNYGQALEMLVEAQKNVEEEYIGRD</sequence>
<protein>
    <submittedName>
        <fullName evidence="1">Uncharacterized protein</fullName>
    </submittedName>
</protein>
<comment type="caution">
    <text evidence="1">The sequence shown here is derived from an EMBL/GenBank/DDBJ whole genome shotgun (WGS) entry which is preliminary data.</text>
</comment>
<organism evidence="1">
    <name type="scientific">bioreactor metagenome</name>
    <dbReference type="NCBI Taxonomy" id="1076179"/>
    <lineage>
        <taxon>unclassified sequences</taxon>
        <taxon>metagenomes</taxon>
        <taxon>ecological metagenomes</taxon>
    </lineage>
</organism>
<evidence type="ECO:0000313" key="1">
    <source>
        <dbReference type="EMBL" id="MPN41441.1"/>
    </source>
</evidence>